<keyword evidence="3" id="KW-1185">Reference proteome</keyword>
<dbReference type="InterPro" id="IPR004360">
    <property type="entry name" value="Glyas_Fos-R_dOase_dom"/>
</dbReference>
<sequence length="129" mass="14358">MDITKAKVENSLTVLLVSNLAKSQSYYEKALGCEVNEHWAIRDNFGLGFKLIQAADISDVRPNKGVWNTYAYAKTHQELDCLYEELKANGALVASEPVVTEHDWGVWKEFSVQDPDGYVIGFGSGNKNS</sequence>
<dbReference type="Pfam" id="PF00903">
    <property type="entry name" value="Glyoxalase"/>
    <property type="match status" value="1"/>
</dbReference>
<proteinExistence type="predicted"/>
<reference evidence="2 3" key="1">
    <citation type="submission" date="2024-09" db="EMBL/GenBank/DDBJ databases">
        <authorList>
            <person name="Sun Q."/>
            <person name="Mori K."/>
        </authorList>
    </citation>
    <scope>NUCLEOTIDE SEQUENCE [LARGE SCALE GENOMIC DNA]</scope>
    <source>
        <strain evidence="2 3">TISTR 2452</strain>
    </source>
</reference>
<dbReference type="SUPFAM" id="SSF54593">
    <property type="entry name" value="Glyoxalase/Bleomycin resistance protein/Dihydroxybiphenyl dioxygenase"/>
    <property type="match status" value="1"/>
</dbReference>
<accession>A0ABV5L0G2</accession>
<protein>
    <submittedName>
        <fullName evidence="2">VOC family protein</fullName>
    </submittedName>
</protein>
<evidence type="ECO:0000259" key="1">
    <source>
        <dbReference type="PROSITE" id="PS51819"/>
    </source>
</evidence>
<evidence type="ECO:0000313" key="2">
    <source>
        <dbReference type="EMBL" id="MFB9330934.1"/>
    </source>
</evidence>
<evidence type="ECO:0000313" key="3">
    <source>
        <dbReference type="Proteomes" id="UP001589747"/>
    </source>
</evidence>
<dbReference type="Proteomes" id="UP001589747">
    <property type="component" value="Unassembled WGS sequence"/>
</dbReference>
<organism evidence="2 3">
    <name type="scientific">Paenibacillus aurantiacus</name>
    <dbReference type="NCBI Taxonomy" id="1936118"/>
    <lineage>
        <taxon>Bacteria</taxon>
        <taxon>Bacillati</taxon>
        <taxon>Bacillota</taxon>
        <taxon>Bacilli</taxon>
        <taxon>Bacillales</taxon>
        <taxon>Paenibacillaceae</taxon>
        <taxon>Paenibacillus</taxon>
    </lineage>
</organism>
<dbReference type="InterPro" id="IPR037523">
    <property type="entry name" value="VOC_core"/>
</dbReference>
<dbReference type="RefSeq" id="WP_377502790.1">
    <property type="nucleotide sequence ID" value="NZ_JBHMDO010000054.1"/>
</dbReference>
<comment type="caution">
    <text evidence="2">The sequence shown here is derived from an EMBL/GenBank/DDBJ whole genome shotgun (WGS) entry which is preliminary data.</text>
</comment>
<dbReference type="EMBL" id="JBHMDO010000054">
    <property type="protein sequence ID" value="MFB9330934.1"/>
    <property type="molecule type" value="Genomic_DNA"/>
</dbReference>
<name>A0ABV5L0G2_9BACL</name>
<dbReference type="InterPro" id="IPR029068">
    <property type="entry name" value="Glyas_Bleomycin-R_OHBP_Dase"/>
</dbReference>
<dbReference type="Gene3D" id="3.10.180.10">
    <property type="entry name" value="2,3-Dihydroxybiphenyl 1,2-Dioxygenase, domain 1"/>
    <property type="match status" value="1"/>
</dbReference>
<gene>
    <name evidence="2" type="ORF">ACFFSY_33770</name>
</gene>
<feature type="domain" description="VOC" evidence="1">
    <location>
        <begin position="8"/>
        <end position="125"/>
    </location>
</feature>
<dbReference type="PROSITE" id="PS51819">
    <property type="entry name" value="VOC"/>
    <property type="match status" value="1"/>
</dbReference>